<reference evidence="4" key="1">
    <citation type="journal article" date="2019" name="IScience">
        <title>Narwhal Genome Reveals Long-Term Low Genetic Diversity despite Current Large Abundance Size.</title>
        <authorList>
            <person name="Westbury M.V."/>
            <person name="Petersen B."/>
            <person name="Garde E."/>
            <person name="Heide-Jorgensen M.P."/>
            <person name="Lorenzen E.D."/>
        </authorList>
    </citation>
    <scope>NUCLEOTIDE SEQUENCE [LARGE SCALE GENOMIC DNA]</scope>
</reference>
<evidence type="ECO:0000256" key="2">
    <source>
        <dbReference type="ARBA" id="ARBA00017657"/>
    </source>
</evidence>
<evidence type="ECO:0000256" key="1">
    <source>
        <dbReference type="ARBA" id="ARBA00009952"/>
    </source>
</evidence>
<dbReference type="GO" id="GO:0005737">
    <property type="term" value="C:cytoplasm"/>
    <property type="evidence" value="ECO:0007669"/>
    <property type="project" value="TreeGrafter"/>
</dbReference>
<dbReference type="Pfam" id="PF05811">
    <property type="entry name" value="DUF842"/>
    <property type="match status" value="1"/>
</dbReference>
<comment type="similarity">
    <text evidence="1">Belongs to the FAM136 family.</text>
</comment>
<dbReference type="InterPro" id="IPR008560">
    <property type="entry name" value="DUF842_euk"/>
</dbReference>
<dbReference type="EMBL" id="RWIC01000530">
    <property type="protein sequence ID" value="TKC42731.1"/>
    <property type="molecule type" value="Genomic_DNA"/>
</dbReference>
<accession>A0A4U1F0I4</accession>
<dbReference type="PANTHER" id="PTHR21096:SF0">
    <property type="entry name" value="PROTEIN FAM136A"/>
    <property type="match status" value="1"/>
</dbReference>
<proteinExistence type="inferred from homology"/>
<sequence length="129" mass="14001">MWAPARQGAAWGHHGGAAAALGAGGSGPLVKSLERDNIWKMQDLRFRHSTGCCEDSQASVQQVHQCVEHCHAPLAQAQALGTSELEKFQDCLAQCTMHCNNKAKDSMDARSKELQVKRQLESCIIQVCG</sequence>
<protein>
    <recommendedName>
        <fullName evidence="2">Protein FAM136A</fullName>
    </recommendedName>
</protein>
<evidence type="ECO:0000313" key="4">
    <source>
        <dbReference type="Proteomes" id="UP000308365"/>
    </source>
</evidence>
<name>A0A4U1F0I4_MONMO</name>
<gene>
    <name evidence="3" type="ORF">EI555_008259</name>
</gene>
<dbReference type="Proteomes" id="UP000308365">
    <property type="component" value="Unassembled WGS sequence"/>
</dbReference>
<comment type="caution">
    <text evidence="3">The sequence shown here is derived from an EMBL/GenBank/DDBJ whole genome shotgun (WGS) entry which is preliminary data.</text>
</comment>
<organism evidence="3 4">
    <name type="scientific">Monodon monoceros</name>
    <name type="common">Narwhal</name>
    <name type="synonym">Ceratodon monodon</name>
    <dbReference type="NCBI Taxonomy" id="40151"/>
    <lineage>
        <taxon>Eukaryota</taxon>
        <taxon>Metazoa</taxon>
        <taxon>Chordata</taxon>
        <taxon>Craniata</taxon>
        <taxon>Vertebrata</taxon>
        <taxon>Euteleostomi</taxon>
        <taxon>Mammalia</taxon>
        <taxon>Eutheria</taxon>
        <taxon>Laurasiatheria</taxon>
        <taxon>Artiodactyla</taxon>
        <taxon>Whippomorpha</taxon>
        <taxon>Cetacea</taxon>
        <taxon>Odontoceti</taxon>
        <taxon>Monodontidae</taxon>
        <taxon>Monodon</taxon>
    </lineage>
</organism>
<dbReference type="PANTHER" id="PTHR21096">
    <property type="entry name" value="PROTEIN FAM136A"/>
    <property type="match status" value="1"/>
</dbReference>
<dbReference type="AlphaFoldDB" id="A0A4U1F0I4"/>
<evidence type="ECO:0000313" key="3">
    <source>
        <dbReference type="EMBL" id="TKC42731.1"/>
    </source>
</evidence>